<feature type="domain" description="DUF427" evidence="1">
    <location>
        <begin position="4"/>
        <end position="33"/>
    </location>
</feature>
<organism evidence="2 3">
    <name type="scientific">Mesorhizobium erdmanii</name>
    <dbReference type="NCBI Taxonomy" id="1777866"/>
    <lineage>
        <taxon>Bacteria</taxon>
        <taxon>Pseudomonadati</taxon>
        <taxon>Pseudomonadota</taxon>
        <taxon>Alphaproteobacteria</taxon>
        <taxon>Hyphomicrobiales</taxon>
        <taxon>Phyllobacteriaceae</taxon>
        <taxon>Mesorhizobium</taxon>
    </lineage>
</organism>
<evidence type="ECO:0000313" key="2">
    <source>
        <dbReference type="EMBL" id="RXT51975.1"/>
    </source>
</evidence>
<name>A0A4Q1VHV9_9HYPH</name>
<dbReference type="AlphaFoldDB" id="A0A4Q1VHV9"/>
<protein>
    <recommendedName>
        <fullName evidence="1">DUF427 domain-containing protein</fullName>
    </recommendedName>
</protein>
<dbReference type="Gene3D" id="2.170.150.40">
    <property type="entry name" value="Domain of unknown function (DUF427)"/>
    <property type="match status" value="1"/>
</dbReference>
<gene>
    <name evidence="2" type="ORF">B5V01_02595</name>
</gene>
<sequence length="58" mass="6643">MPLQGHLHENLVWYYPEPVHEAERIKGLVCFHHELVDKILVDGVEIPKEATAASDGYF</sequence>
<dbReference type="InterPro" id="IPR007361">
    <property type="entry name" value="DUF427"/>
</dbReference>
<dbReference type="Pfam" id="PF04248">
    <property type="entry name" value="NTP_transf_9"/>
    <property type="match status" value="1"/>
</dbReference>
<dbReference type="Proteomes" id="UP000290444">
    <property type="component" value="Unassembled WGS sequence"/>
</dbReference>
<evidence type="ECO:0000313" key="3">
    <source>
        <dbReference type="Proteomes" id="UP000290444"/>
    </source>
</evidence>
<dbReference type="EMBL" id="MZXX01000002">
    <property type="protein sequence ID" value="RXT51975.1"/>
    <property type="molecule type" value="Genomic_DNA"/>
</dbReference>
<dbReference type="InterPro" id="IPR038694">
    <property type="entry name" value="DUF427_sf"/>
</dbReference>
<proteinExistence type="predicted"/>
<reference evidence="2 3" key="1">
    <citation type="submission" date="2017-03" db="EMBL/GenBank/DDBJ databases">
        <authorList>
            <person name="Safronova V.I."/>
            <person name="Sazanova A.L."/>
            <person name="Chirak E.R."/>
        </authorList>
    </citation>
    <scope>NUCLEOTIDE SEQUENCE [LARGE SCALE GENOMIC DNA]</scope>
    <source>
        <strain evidence="2 3">Opo-242</strain>
    </source>
</reference>
<comment type="caution">
    <text evidence="2">The sequence shown here is derived from an EMBL/GenBank/DDBJ whole genome shotgun (WGS) entry which is preliminary data.</text>
</comment>
<evidence type="ECO:0000259" key="1">
    <source>
        <dbReference type="Pfam" id="PF04248"/>
    </source>
</evidence>
<accession>A0A4Q1VHV9</accession>